<evidence type="ECO:0000313" key="3">
    <source>
        <dbReference type="Proteomes" id="UP000325690"/>
    </source>
</evidence>
<evidence type="ECO:0000313" key="2">
    <source>
        <dbReference type="EMBL" id="KAB7751986.1"/>
    </source>
</evidence>
<accession>A0A5N5UQW0</accession>
<dbReference type="SUPFAM" id="SSF159127">
    <property type="entry name" value="HupF/HypC-like"/>
    <property type="match status" value="1"/>
</dbReference>
<dbReference type="EMBL" id="ANBP01000053">
    <property type="protein sequence ID" value="KAB7751986.1"/>
    <property type="molecule type" value="Genomic_DNA"/>
</dbReference>
<proteinExistence type="inferred from homology"/>
<dbReference type="Proteomes" id="UP000325690">
    <property type="component" value="Unassembled WGS sequence"/>
</dbReference>
<dbReference type="RefSeq" id="WP_003888971.1">
    <property type="nucleotide sequence ID" value="NZ_ANBO01000044.1"/>
</dbReference>
<evidence type="ECO:0000256" key="1">
    <source>
        <dbReference type="ARBA" id="ARBA00006018"/>
    </source>
</evidence>
<name>A0A5N5UQW0_MYCPH</name>
<protein>
    <submittedName>
        <fullName evidence="2">Hydrogenase assembly protein HypC</fullName>
    </submittedName>
</protein>
<dbReference type="GO" id="GO:1902670">
    <property type="term" value="F:carbon dioxide binding"/>
    <property type="evidence" value="ECO:0007669"/>
    <property type="project" value="TreeGrafter"/>
</dbReference>
<dbReference type="GO" id="GO:0051604">
    <property type="term" value="P:protein maturation"/>
    <property type="evidence" value="ECO:0007669"/>
    <property type="project" value="TreeGrafter"/>
</dbReference>
<dbReference type="InterPro" id="IPR001109">
    <property type="entry name" value="Hydrogenase_HupF/HypC"/>
</dbReference>
<comment type="similarity">
    <text evidence="1">Belongs to the HupF/HypC family.</text>
</comment>
<dbReference type="InterPro" id="IPR019812">
    <property type="entry name" value="Hydgase_assmbl_chp_CS"/>
</dbReference>
<gene>
    <name evidence="2" type="ORF">MPHL21000_22655</name>
</gene>
<dbReference type="PANTHER" id="PTHR35177:SF2">
    <property type="entry name" value="HYDROGENASE MATURATION FACTOR HYBG"/>
    <property type="match status" value="1"/>
</dbReference>
<dbReference type="PANTHER" id="PTHR35177">
    <property type="entry name" value="HYDROGENASE MATURATION FACTOR HYBG"/>
    <property type="match status" value="1"/>
</dbReference>
<reference evidence="2 3" key="1">
    <citation type="submission" date="2012-10" db="EMBL/GenBank/DDBJ databases">
        <title>The draft sequence of the Mycobacterium pheli genome.</title>
        <authorList>
            <person name="Pettersson B.M.F."/>
            <person name="Das S."/>
            <person name="Dasgupta S."/>
            <person name="Bhattacharya A."/>
            <person name="Kirsebom L.A."/>
        </authorList>
    </citation>
    <scope>NUCLEOTIDE SEQUENCE [LARGE SCALE GENOMIC DNA]</scope>
    <source>
        <strain evidence="2 3">CCUG 21000</strain>
    </source>
</reference>
<sequence length="91" mass="9860">MCLGIPGRILEIWDEPTGGRFARIAFGDQIKTACLAYLPDLQVGDYTIVHAGFALTRLDEETAMTTLATMREYGVFGDPEATAPVSPQVTP</sequence>
<dbReference type="GeneID" id="74304361"/>
<keyword evidence="3" id="KW-1185">Reference proteome</keyword>
<dbReference type="GO" id="GO:0005506">
    <property type="term" value="F:iron ion binding"/>
    <property type="evidence" value="ECO:0007669"/>
    <property type="project" value="TreeGrafter"/>
</dbReference>
<dbReference type="PRINTS" id="PR00445">
    <property type="entry name" value="HUPFHYPC"/>
</dbReference>
<dbReference type="Gene3D" id="2.30.30.140">
    <property type="match status" value="1"/>
</dbReference>
<dbReference type="Pfam" id="PF01455">
    <property type="entry name" value="HupF_HypC"/>
    <property type="match status" value="1"/>
</dbReference>
<organism evidence="2 3">
    <name type="scientific">Mycolicibacterium phlei DSM 43239 = CCUG 21000</name>
    <dbReference type="NCBI Taxonomy" id="1226750"/>
    <lineage>
        <taxon>Bacteria</taxon>
        <taxon>Bacillati</taxon>
        <taxon>Actinomycetota</taxon>
        <taxon>Actinomycetes</taxon>
        <taxon>Mycobacteriales</taxon>
        <taxon>Mycobacteriaceae</taxon>
        <taxon>Mycolicibacterium</taxon>
    </lineage>
</organism>
<dbReference type="NCBIfam" id="TIGR00074">
    <property type="entry name" value="hypC_hupF"/>
    <property type="match status" value="1"/>
</dbReference>
<dbReference type="AlphaFoldDB" id="A0A5N5UQW0"/>
<dbReference type="PROSITE" id="PS01097">
    <property type="entry name" value="HUPF_HYPC"/>
    <property type="match status" value="1"/>
</dbReference>
<comment type="caution">
    <text evidence="2">The sequence shown here is derived from an EMBL/GenBank/DDBJ whole genome shotgun (WGS) entry which is preliminary data.</text>
</comment>